<dbReference type="PROSITE" id="PS51891">
    <property type="entry name" value="CENP_V_GFA"/>
    <property type="match status" value="1"/>
</dbReference>
<organism evidence="5 6">
    <name type="scientific">Phaeodactylum tricornutum (strain CCAP 1055/1)</name>
    <dbReference type="NCBI Taxonomy" id="556484"/>
    <lineage>
        <taxon>Eukaryota</taxon>
        <taxon>Sar</taxon>
        <taxon>Stramenopiles</taxon>
        <taxon>Ochrophyta</taxon>
        <taxon>Bacillariophyta</taxon>
        <taxon>Bacillariophyceae</taxon>
        <taxon>Bacillariophycidae</taxon>
        <taxon>Naviculales</taxon>
        <taxon>Phaeodactylaceae</taxon>
        <taxon>Phaeodactylum</taxon>
    </lineage>
</organism>
<dbReference type="SUPFAM" id="SSF51316">
    <property type="entry name" value="Mss4-like"/>
    <property type="match status" value="1"/>
</dbReference>
<comment type="similarity">
    <text evidence="1">Belongs to the Gfa family.</text>
</comment>
<dbReference type="InterPro" id="IPR011057">
    <property type="entry name" value="Mss4-like_sf"/>
</dbReference>
<dbReference type="GO" id="GO:0046872">
    <property type="term" value="F:metal ion binding"/>
    <property type="evidence" value="ECO:0007669"/>
    <property type="project" value="UniProtKB-KW"/>
</dbReference>
<dbReference type="RefSeq" id="XP_002177579.1">
    <property type="nucleotide sequence ID" value="XM_002177543.1"/>
</dbReference>
<dbReference type="OrthoDB" id="2993351at2759"/>
<dbReference type="HOGENOM" id="CLU_055491_7_3_1"/>
<protein>
    <recommendedName>
        <fullName evidence="4">CENP-V/GFA domain-containing protein</fullName>
    </recommendedName>
</protein>
<sequence length="130" mass="14810">MEVFFARCHCGRVQGRFICNATHLTAIDCNCSDCYMRKNVHIVVPISAFQISMEESLEDATILYEWGTKAAARRFCKVCGIMPWYKPRSNPDGVAITIYCVDWTKNGTSQPPKIDVMNFDGANWEQSMEK</sequence>
<dbReference type="EMBL" id="CM000606">
    <property type="protein sequence ID" value="EEC50393.1"/>
    <property type="molecule type" value="Genomic_DNA"/>
</dbReference>
<dbReference type="PANTHER" id="PTHR28620">
    <property type="entry name" value="CENTROMERE PROTEIN V"/>
    <property type="match status" value="1"/>
</dbReference>
<evidence type="ECO:0000256" key="1">
    <source>
        <dbReference type="ARBA" id="ARBA00005495"/>
    </source>
</evidence>
<dbReference type="eggNOG" id="KOG4192">
    <property type="taxonomic scope" value="Eukaryota"/>
</dbReference>
<name>B7FRZ3_PHATC</name>
<evidence type="ECO:0000313" key="5">
    <source>
        <dbReference type="EMBL" id="EEC50393.1"/>
    </source>
</evidence>
<proteinExistence type="inferred from homology"/>
<evidence type="ECO:0000259" key="4">
    <source>
        <dbReference type="PROSITE" id="PS51891"/>
    </source>
</evidence>
<dbReference type="GeneID" id="7197399"/>
<dbReference type="InterPro" id="IPR052355">
    <property type="entry name" value="CENP-V-like"/>
</dbReference>
<dbReference type="AlphaFoldDB" id="B7FRZ3"/>
<evidence type="ECO:0000256" key="2">
    <source>
        <dbReference type="ARBA" id="ARBA00022723"/>
    </source>
</evidence>
<dbReference type="PaxDb" id="2850-Phatr9728"/>
<dbReference type="GO" id="GO:0016846">
    <property type="term" value="F:carbon-sulfur lyase activity"/>
    <property type="evidence" value="ECO:0007669"/>
    <property type="project" value="InterPro"/>
</dbReference>
<reference evidence="6" key="2">
    <citation type="submission" date="2008-08" db="EMBL/GenBank/DDBJ databases">
        <authorList>
            <consortium name="Diatom Consortium"/>
            <person name="Grigoriev I."/>
            <person name="Grimwood J."/>
            <person name="Kuo A."/>
            <person name="Otillar R.P."/>
            <person name="Salamov A."/>
            <person name="Detter J.C."/>
            <person name="Lindquist E."/>
            <person name="Shapiro H."/>
            <person name="Lucas S."/>
            <person name="Glavina del Rio T."/>
            <person name="Pitluck S."/>
            <person name="Rokhsar D."/>
            <person name="Bowler C."/>
        </authorList>
    </citation>
    <scope>GENOME REANNOTATION</scope>
    <source>
        <strain evidence="6">CCAP 1055/1</strain>
    </source>
</reference>
<gene>
    <name evidence="5" type="ORF">PHATRDRAFT_9728</name>
</gene>
<reference evidence="5 6" key="1">
    <citation type="journal article" date="2008" name="Nature">
        <title>The Phaeodactylum genome reveals the evolutionary history of diatom genomes.</title>
        <authorList>
            <person name="Bowler C."/>
            <person name="Allen A.E."/>
            <person name="Badger J.H."/>
            <person name="Grimwood J."/>
            <person name="Jabbari K."/>
            <person name="Kuo A."/>
            <person name="Maheswari U."/>
            <person name="Martens C."/>
            <person name="Maumus F."/>
            <person name="Otillar R.P."/>
            <person name="Rayko E."/>
            <person name="Salamov A."/>
            <person name="Vandepoele K."/>
            <person name="Beszteri B."/>
            <person name="Gruber A."/>
            <person name="Heijde M."/>
            <person name="Katinka M."/>
            <person name="Mock T."/>
            <person name="Valentin K."/>
            <person name="Verret F."/>
            <person name="Berges J.A."/>
            <person name="Brownlee C."/>
            <person name="Cadoret J.P."/>
            <person name="Chiovitti A."/>
            <person name="Choi C.J."/>
            <person name="Coesel S."/>
            <person name="De Martino A."/>
            <person name="Detter J.C."/>
            <person name="Durkin C."/>
            <person name="Falciatore A."/>
            <person name="Fournet J."/>
            <person name="Haruta M."/>
            <person name="Huysman M.J."/>
            <person name="Jenkins B.D."/>
            <person name="Jiroutova K."/>
            <person name="Jorgensen R.E."/>
            <person name="Joubert Y."/>
            <person name="Kaplan A."/>
            <person name="Kroger N."/>
            <person name="Kroth P.G."/>
            <person name="La Roche J."/>
            <person name="Lindquist E."/>
            <person name="Lommer M."/>
            <person name="Martin-Jezequel V."/>
            <person name="Lopez P.J."/>
            <person name="Lucas S."/>
            <person name="Mangogna M."/>
            <person name="McGinnis K."/>
            <person name="Medlin L.K."/>
            <person name="Montsant A."/>
            <person name="Oudot-Le Secq M.P."/>
            <person name="Napoli C."/>
            <person name="Obornik M."/>
            <person name="Parker M.S."/>
            <person name="Petit J.L."/>
            <person name="Porcel B.M."/>
            <person name="Poulsen N."/>
            <person name="Robison M."/>
            <person name="Rychlewski L."/>
            <person name="Rynearson T.A."/>
            <person name="Schmutz J."/>
            <person name="Shapiro H."/>
            <person name="Siaut M."/>
            <person name="Stanley M."/>
            <person name="Sussman M.R."/>
            <person name="Taylor A.R."/>
            <person name="Vardi A."/>
            <person name="von Dassow P."/>
            <person name="Vyverman W."/>
            <person name="Willis A."/>
            <person name="Wyrwicz L.S."/>
            <person name="Rokhsar D.S."/>
            <person name="Weissenbach J."/>
            <person name="Armbrust E.V."/>
            <person name="Green B.R."/>
            <person name="Van de Peer Y."/>
            <person name="Grigoriev I.V."/>
        </authorList>
    </citation>
    <scope>NUCLEOTIDE SEQUENCE [LARGE SCALE GENOMIC DNA]</scope>
    <source>
        <strain evidence="5 6">CCAP 1055/1</strain>
    </source>
</reference>
<accession>B7FRZ3</accession>
<evidence type="ECO:0000313" key="6">
    <source>
        <dbReference type="Proteomes" id="UP000000759"/>
    </source>
</evidence>
<feature type="non-terminal residue" evidence="5">
    <location>
        <position position="130"/>
    </location>
</feature>
<feature type="domain" description="CENP-V/GFA" evidence="4">
    <location>
        <begin position="4"/>
        <end position="125"/>
    </location>
</feature>
<keyword evidence="3" id="KW-0862">Zinc</keyword>
<dbReference type="OMA" id="INIACLD"/>
<dbReference type="Pfam" id="PF04828">
    <property type="entry name" value="GFA"/>
    <property type="match status" value="1"/>
</dbReference>
<dbReference type="PANTHER" id="PTHR28620:SF1">
    <property type="entry name" value="CENP-V_GFA DOMAIN-CONTAINING PROTEIN"/>
    <property type="match status" value="1"/>
</dbReference>
<dbReference type="InterPro" id="IPR006913">
    <property type="entry name" value="CENP-V/GFA"/>
</dbReference>
<keyword evidence="6" id="KW-1185">Reference proteome</keyword>
<dbReference type="Proteomes" id="UP000000759">
    <property type="component" value="Chromosome 2"/>
</dbReference>
<evidence type="ECO:0000256" key="3">
    <source>
        <dbReference type="ARBA" id="ARBA00022833"/>
    </source>
</evidence>
<dbReference type="KEGG" id="pti:PHATRDRAFT_9728"/>
<keyword evidence="2" id="KW-0479">Metal-binding</keyword>
<dbReference type="InParanoid" id="B7FRZ3"/>
<dbReference type="Gene3D" id="2.170.150.70">
    <property type="match status" value="1"/>
</dbReference>